<dbReference type="RefSeq" id="WP_071152455.1">
    <property type="nucleotide sequence ID" value="NZ_QQRT01000047.1"/>
</dbReference>
<dbReference type="InterPro" id="IPR036691">
    <property type="entry name" value="Endo/exonu/phosph_ase_sf"/>
</dbReference>
<accession>A0ABX3CTN9</accession>
<dbReference type="InterPro" id="IPR005135">
    <property type="entry name" value="Endo/exonuclease/phosphatase"/>
</dbReference>
<dbReference type="PANTHER" id="PTHR14859:SF15">
    <property type="entry name" value="ENDONUCLEASE_EXONUCLEASE_PHOSPHATASE DOMAIN-CONTAINING PROTEIN"/>
    <property type="match status" value="1"/>
</dbReference>
<organism evidence="2 3">
    <name type="scientific">Planococcus salinarum</name>
    <dbReference type="NCBI Taxonomy" id="622695"/>
    <lineage>
        <taxon>Bacteria</taxon>
        <taxon>Bacillati</taxon>
        <taxon>Bacillota</taxon>
        <taxon>Bacilli</taxon>
        <taxon>Bacillales</taxon>
        <taxon>Caryophanaceae</taxon>
        <taxon>Planococcus</taxon>
    </lineage>
</organism>
<evidence type="ECO:0000313" key="2">
    <source>
        <dbReference type="EMBL" id="OHX48568.1"/>
    </source>
</evidence>
<protein>
    <recommendedName>
        <fullName evidence="1">Endonuclease/exonuclease/phosphatase domain-containing protein</fullName>
    </recommendedName>
</protein>
<evidence type="ECO:0000259" key="1">
    <source>
        <dbReference type="Pfam" id="PF03372"/>
    </source>
</evidence>
<reference evidence="2" key="1">
    <citation type="submission" date="2016-07" db="EMBL/GenBank/DDBJ databases">
        <title>Draft genome Planococcus salivarum.</title>
        <authorList>
            <person name="See-Too W.S."/>
        </authorList>
    </citation>
    <scope>NUCLEOTIDE SEQUENCE [LARGE SCALE GENOMIC DNA]</scope>
    <source>
        <strain evidence="2">DSM 23820</strain>
    </source>
</reference>
<comment type="caution">
    <text evidence="2">The sequence shown here is derived from an EMBL/GenBank/DDBJ whole genome shotgun (WGS) entry which is preliminary data.</text>
</comment>
<dbReference type="Proteomes" id="UP000242153">
    <property type="component" value="Unassembled WGS sequence"/>
</dbReference>
<feature type="domain" description="Endonuclease/exonuclease/phosphatase" evidence="1">
    <location>
        <begin position="11"/>
        <end position="238"/>
    </location>
</feature>
<proteinExistence type="predicted"/>
<dbReference type="PANTHER" id="PTHR14859">
    <property type="entry name" value="CALCOFLUOR WHITE HYPERSENSITIVE PROTEIN PRECURSOR"/>
    <property type="match status" value="1"/>
</dbReference>
<evidence type="ECO:0000313" key="3">
    <source>
        <dbReference type="Proteomes" id="UP000242153"/>
    </source>
</evidence>
<dbReference type="Pfam" id="PF03372">
    <property type="entry name" value="Exo_endo_phos"/>
    <property type="match status" value="1"/>
</dbReference>
<sequence length="251" mass="28302">MSDSIFPLKVMSFNIASGLRMDGHLDLALTASVIEAADVDIAGLQEVDQHFSERTNFTDQIKWLAKRLNMHAAFGPNLTANPADARWPKHAYGNALLSRYPITSYYNHLLKKGESETQSEQRGLLEATIEIDGATISFFNTHLSLNKKQLELNIEELLNIIRQQDCPSILTGDFNADPHSALMRRIEEELTNVFGSNTLQPETYKKEGEHGQKIDFIFCSRHWRVVSAETIETQASDHKPILALMELHPEA</sequence>
<dbReference type="SUPFAM" id="SSF56219">
    <property type="entry name" value="DNase I-like"/>
    <property type="match status" value="1"/>
</dbReference>
<dbReference type="InterPro" id="IPR051916">
    <property type="entry name" value="GPI-anchor_lipid_remodeler"/>
</dbReference>
<name>A0ABX3CTN9_9BACL</name>
<dbReference type="Gene3D" id="3.60.10.10">
    <property type="entry name" value="Endonuclease/exonuclease/phosphatase"/>
    <property type="match status" value="1"/>
</dbReference>
<gene>
    <name evidence="2" type="ORF">BB776_01010</name>
</gene>
<keyword evidence="3" id="KW-1185">Reference proteome</keyword>
<dbReference type="EMBL" id="MBQG01000135">
    <property type="protein sequence ID" value="OHX48568.1"/>
    <property type="molecule type" value="Genomic_DNA"/>
</dbReference>